<evidence type="ECO:0000256" key="6">
    <source>
        <dbReference type="RuleBase" id="RU361187"/>
    </source>
</evidence>
<dbReference type="InterPro" id="IPR013320">
    <property type="entry name" value="ConA-like_dom_sf"/>
</dbReference>
<evidence type="ECO:0000256" key="2">
    <source>
        <dbReference type="ARBA" id="ARBA00022801"/>
    </source>
</evidence>
<dbReference type="PANTHER" id="PTHR42812:SF12">
    <property type="entry name" value="BETA-XYLOSIDASE-RELATED"/>
    <property type="match status" value="1"/>
</dbReference>
<dbReference type="Gene3D" id="2.115.10.20">
    <property type="entry name" value="Glycosyl hydrolase domain, family 43"/>
    <property type="match status" value="1"/>
</dbReference>
<dbReference type="InterPro" id="IPR023296">
    <property type="entry name" value="Glyco_hydro_beta-prop_sf"/>
</dbReference>
<keyword evidence="2 6" id="KW-0378">Hydrolase</keyword>
<evidence type="ECO:0000256" key="4">
    <source>
        <dbReference type="PIRSR" id="PIRSR606710-1"/>
    </source>
</evidence>
<dbReference type="InterPro" id="IPR006710">
    <property type="entry name" value="Glyco_hydro_43"/>
</dbReference>
<dbReference type="eggNOG" id="COG3507">
    <property type="taxonomic scope" value="Bacteria"/>
</dbReference>
<dbReference type="Pfam" id="PF17851">
    <property type="entry name" value="GH43_C2"/>
    <property type="match status" value="1"/>
</dbReference>
<dbReference type="GO" id="GO:0005975">
    <property type="term" value="P:carbohydrate metabolic process"/>
    <property type="evidence" value="ECO:0007669"/>
    <property type="project" value="InterPro"/>
</dbReference>
<comment type="similarity">
    <text evidence="1 6">Belongs to the glycosyl hydrolase 43 family.</text>
</comment>
<dbReference type="Pfam" id="PF04616">
    <property type="entry name" value="Glyco_hydro_43"/>
    <property type="match status" value="1"/>
</dbReference>
<dbReference type="RefSeq" id="WP_008990398.1">
    <property type="nucleotide sequence ID" value="NZ_AMSG01000002.1"/>
</dbReference>
<dbReference type="STRING" id="555500.I215_02613"/>
<dbReference type="Gene3D" id="2.60.120.200">
    <property type="match status" value="1"/>
</dbReference>
<dbReference type="CDD" id="cd09001">
    <property type="entry name" value="GH43_FsAxh1-like"/>
    <property type="match status" value="1"/>
</dbReference>
<feature type="site" description="Important for catalytic activity, responsible for pKa modulation of the active site Glu and correct orientation of both the proton donor and substrate" evidence="5">
    <location>
        <position position="146"/>
    </location>
</feature>
<evidence type="ECO:0000256" key="5">
    <source>
        <dbReference type="PIRSR" id="PIRSR606710-2"/>
    </source>
</evidence>
<comment type="caution">
    <text evidence="8">The sequence shown here is derived from an EMBL/GenBank/DDBJ whole genome shotgun (WGS) entry which is preliminary data.</text>
</comment>
<accession>K2PY77</accession>
<dbReference type="PANTHER" id="PTHR42812">
    <property type="entry name" value="BETA-XYLOSIDASE"/>
    <property type="match status" value="1"/>
</dbReference>
<name>K2PY77_9FLAO</name>
<dbReference type="SUPFAM" id="SSF49899">
    <property type="entry name" value="Concanavalin A-like lectins/glucanases"/>
    <property type="match status" value="1"/>
</dbReference>
<gene>
    <name evidence="8" type="ORF">I215_02613</name>
</gene>
<dbReference type="PATRIC" id="fig|555500.3.peg.542"/>
<dbReference type="Proteomes" id="UP000007364">
    <property type="component" value="Unassembled WGS sequence"/>
</dbReference>
<evidence type="ECO:0000259" key="7">
    <source>
        <dbReference type="Pfam" id="PF17851"/>
    </source>
</evidence>
<keyword evidence="3 6" id="KW-0326">Glycosidase</keyword>
<evidence type="ECO:0000313" key="8">
    <source>
        <dbReference type="EMBL" id="EKF56379.1"/>
    </source>
</evidence>
<dbReference type="GO" id="GO:0004553">
    <property type="term" value="F:hydrolase activity, hydrolyzing O-glycosyl compounds"/>
    <property type="evidence" value="ECO:0007669"/>
    <property type="project" value="InterPro"/>
</dbReference>
<keyword evidence="9" id="KW-1185">Reference proteome</keyword>
<feature type="active site" description="Proton donor" evidence="4">
    <location>
        <position position="202"/>
    </location>
</feature>
<dbReference type="EMBL" id="AMSG01000002">
    <property type="protein sequence ID" value="EKF56379.1"/>
    <property type="molecule type" value="Genomic_DNA"/>
</dbReference>
<dbReference type="InterPro" id="IPR041542">
    <property type="entry name" value="GH43_C2"/>
</dbReference>
<feature type="active site" description="Proton acceptor" evidence="4">
    <location>
        <position position="35"/>
    </location>
</feature>
<reference evidence="8 9" key="1">
    <citation type="journal article" date="2012" name="J. Bacteriol.">
        <title>Genome Sequence of Galbibacter marinum Type Strain ck-I2-15.</title>
        <authorList>
            <person name="Lai Q."/>
            <person name="Li C."/>
            <person name="Shao Z."/>
        </authorList>
    </citation>
    <scope>NUCLEOTIDE SEQUENCE [LARGE SCALE GENOMIC DNA]</scope>
    <source>
        <strain evidence="9">ck-I2-15</strain>
    </source>
</reference>
<protein>
    <submittedName>
        <fullName evidence="8">Glycosyl hydrolase</fullName>
    </submittedName>
</protein>
<dbReference type="SUPFAM" id="SSF75005">
    <property type="entry name" value="Arabinanase/levansucrase/invertase"/>
    <property type="match status" value="1"/>
</dbReference>
<evidence type="ECO:0000256" key="3">
    <source>
        <dbReference type="ARBA" id="ARBA00023295"/>
    </source>
</evidence>
<dbReference type="InterPro" id="IPR051795">
    <property type="entry name" value="Glycosyl_Hydrlase_43"/>
</dbReference>
<proteinExistence type="inferred from homology"/>
<dbReference type="AlphaFoldDB" id="K2PY77"/>
<feature type="domain" description="Beta-xylosidase C-terminal Concanavalin A-like" evidence="7">
    <location>
        <begin position="319"/>
        <end position="512"/>
    </location>
</feature>
<evidence type="ECO:0000313" key="9">
    <source>
        <dbReference type="Proteomes" id="UP000007364"/>
    </source>
</evidence>
<sequence length="514" mass="57308">MNRSILLFLISLIFNVGVYGQSKAKNPIIHADVPDISIIRVGDIYYMSSTTMHMSPGVPIMKSSDLVNWELASYAYDRLGENDALNMENNKNAYGEGSWASSLRFHDGTFYVSTFSSTTGKTYIYYTKNIESGNWKEKSFSPSLHDSSLIFDNGRVYMIYGNGTLHLVELKKDLTGLIPGTDRVLIQNASAPAGPNIMLGAEGAQLFKVNGKYYLFVITWPRGGMRTVVVHRADKLTGPYEGRLSFQDQGVAQGGLVDTPEGDWFAYLFKDNGAVGRIPYIVPVSWENDWPIIGINGKVPQTLELPKSKGLIPGIVQSDDFERSARDPVLPLVWQWNHNPVDSHWSLSERPGYLRLQTIRLDSSVVAAKNTLTQRTFGPTSQGETAIDISSMKTGDVAGLVLLAEYFGYVGVKKEKGKNYIVHAINESGKETIKEKIPLVGSKIFLKAVCDYKDMKDQARFYYSLDGNSWNAIGEPLEMKYTLTHFMGYRFGLFNYATESTGGSADFDYFKISK</sequence>
<evidence type="ECO:0000256" key="1">
    <source>
        <dbReference type="ARBA" id="ARBA00009865"/>
    </source>
</evidence>
<organism evidence="8 9">
    <name type="scientific">Galbibacter marinus</name>
    <dbReference type="NCBI Taxonomy" id="555500"/>
    <lineage>
        <taxon>Bacteria</taxon>
        <taxon>Pseudomonadati</taxon>
        <taxon>Bacteroidota</taxon>
        <taxon>Flavobacteriia</taxon>
        <taxon>Flavobacteriales</taxon>
        <taxon>Flavobacteriaceae</taxon>
        <taxon>Galbibacter</taxon>
    </lineage>
</organism>
<dbReference type="OrthoDB" id="9801455at2"/>